<comment type="catalytic activity">
    <reaction evidence="1">
        <text>RNA(n) + a ribonucleoside 5'-triphosphate = RNA(n+1) + diphosphate</text>
        <dbReference type="Rhea" id="RHEA:21248"/>
        <dbReference type="Rhea" id="RHEA-COMP:14527"/>
        <dbReference type="Rhea" id="RHEA-COMP:17342"/>
        <dbReference type="ChEBI" id="CHEBI:33019"/>
        <dbReference type="ChEBI" id="CHEBI:61557"/>
        <dbReference type="ChEBI" id="CHEBI:140395"/>
        <dbReference type="EC" id="2.7.7.6"/>
    </reaction>
</comment>
<keyword evidence="2" id="KW-0175">Coiled coil</keyword>
<dbReference type="InterPro" id="IPR010924">
    <property type="entry name" value="Rpo4"/>
</dbReference>
<evidence type="ECO:0000256" key="2">
    <source>
        <dbReference type="SAM" id="Coils"/>
    </source>
</evidence>
<dbReference type="HAMAP" id="MF_00864">
    <property type="entry name" value="RNApol_arch_Rpo4"/>
    <property type="match status" value="1"/>
</dbReference>
<reference evidence="3" key="1">
    <citation type="journal article" date="2017" name="Nature">
        <title>Asgard archaea illuminate the origin of eukaryotic cellular complexity.</title>
        <authorList>
            <person name="Zaremba-Niedzwiedzka K."/>
            <person name="Caceres E.F."/>
            <person name="Saw J.H."/>
            <person name="Backstrom D."/>
            <person name="Juzokaite L."/>
            <person name="Vancaester E."/>
            <person name="Seitz K.W."/>
            <person name="Anantharaman K."/>
            <person name="Starnawski P."/>
            <person name="Kjeldsen K.U."/>
            <person name="Scott M.B."/>
            <person name="Nunoura T."/>
            <person name="Banfield J.F."/>
            <person name="Schramm A."/>
            <person name="Baker B.J."/>
            <person name="Spang A."/>
            <person name="Ettema T.J.G."/>
        </authorList>
    </citation>
    <scope>NUCLEOTIDE SEQUENCE</scope>
    <source>
        <strain evidence="3">LCB_4</strain>
    </source>
</reference>
<evidence type="ECO:0000313" key="4">
    <source>
        <dbReference type="Proteomes" id="UP000186851"/>
    </source>
</evidence>
<dbReference type="InterPro" id="IPR044876">
    <property type="entry name" value="HRDC_dom_sf"/>
</dbReference>
<proteinExistence type="inferred from homology"/>
<dbReference type="Pfam" id="PF03874">
    <property type="entry name" value="RNA_pol_Rpb4"/>
    <property type="match status" value="1"/>
</dbReference>
<reference evidence="3" key="2">
    <citation type="journal article" date="2022" name="Nat. Microbiol.">
        <title>A closed Candidatus Odinarchaeum chromosome exposes Asgard archaeal viruses.</title>
        <authorList>
            <person name="Tamarit D."/>
            <person name="Caceres E.F."/>
            <person name="Krupovic M."/>
            <person name="Nijland R."/>
            <person name="Eme L."/>
            <person name="Robinson N.P."/>
            <person name="Ettema T.J.G."/>
        </authorList>
    </citation>
    <scope>NUCLEOTIDE SEQUENCE</scope>
    <source>
        <strain evidence="3">LCB_4</strain>
    </source>
</reference>
<dbReference type="GO" id="GO:0000428">
    <property type="term" value="C:DNA-directed RNA polymerase complex"/>
    <property type="evidence" value="ECO:0007669"/>
    <property type="project" value="UniProtKB-KW"/>
</dbReference>
<dbReference type="GO" id="GO:0000166">
    <property type="term" value="F:nucleotide binding"/>
    <property type="evidence" value="ECO:0007669"/>
    <property type="project" value="InterPro"/>
</dbReference>
<keyword evidence="1" id="KW-0963">Cytoplasm</keyword>
<dbReference type="EC" id="2.7.7.6" evidence="1"/>
<evidence type="ECO:0000256" key="1">
    <source>
        <dbReference type="HAMAP-Rule" id="MF_00864"/>
    </source>
</evidence>
<comment type="subunit">
    <text evidence="1">Part of the RNA polymerase complex. Forms a stalk with Rpo7 that extends from the main structure.</text>
</comment>
<dbReference type="EMBL" id="CP091871">
    <property type="protein sequence ID" value="WEU39658.1"/>
    <property type="molecule type" value="Genomic_DNA"/>
</dbReference>
<keyword evidence="1" id="KW-0240">DNA-directed RNA polymerase</keyword>
<dbReference type="InterPro" id="IPR005574">
    <property type="entry name" value="Rpb4/RPC9"/>
</dbReference>
<accession>A0AAF0D0S8</accession>
<sequence>MEDIKMVKEKIKETQLTLAEVKNILQKREKEGELSYVQRVTLDYANKMTSLTVQQARSLVKELVNMGVSENTAIQIVNALPEYKEELNVFLTGEKNFAPEEIEAMLKKIKEYKQ</sequence>
<dbReference type="Proteomes" id="UP000186851">
    <property type="component" value="Chromosome"/>
</dbReference>
<dbReference type="PANTHER" id="PTHR39646">
    <property type="entry name" value="RNA POLYMERASE RPB4"/>
    <property type="match status" value="1"/>
</dbReference>
<evidence type="ECO:0000313" key="3">
    <source>
        <dbReference type="EMBL" id="WEU39658.1"/>
    </source>
</evidence>
<dbReference type="SUPFAM" id="SSF47819">
    <property type="entry name" value="HRDC-like"/>
    <property type="match status" value="1"/>
</dbReference>
<organism evidence="3 4">
    <name type="scientific">Odinarchaeota yellowstonii (strain LCB_4)</name>
    <dbReference type="NCBI Taxonomy" id="1841599"/>
    <lineage>
        <taxon>Archaea</taxon>
        <taxon>Promethearchaeati</taxon>
        <taxon>Candidatus Odinarchaeota</taxon>
        <taxon>Candidatus Odinarchaeia</taxon>
        <taxon>Candidatus Odinarchaeales</taxon>
        <taxon>Candidatus Odinarchaeaceae</taxon>
        <taxon>Candidatus Odinarchaeum</taxon>
    </lineage>
</organism>
<dbReference type="KEGG" id="oyw:OdinLCB4_004005"/>
<comment type="function">
    <text evidence="1">DNA-dependent RNA polymerase (RNAP) catalyzes the transcription of DNA into RNA using the four ribonucleoside triphosphates as substrates. This subunit is less well bound than the others.</text>
</comment>
<keyword evidence="1" id="KW-0808">Transferase</keyword>
<dbReference type="GO" id="GO:0005737">
    <property type="term" value="C:cytoplasm"/>
    <property type="evidence" value="ECO:0007669"/>
    <property type="project" value="UniProtKB-SubCell"/>
</dbReference>
<dbReference type="PIRSF" id="PIRSF005053">
    <property type="entry name" value="RNA_pol_F_arch"/>
    <property type="match status" value="1"/>
</dbReference>
<comment type="similarity">
    <text evidence="1">Belongs to the eukaryotic RPB4 RNA polymerase subunit family.</text>
</comment>
<protein>
    <recommendedName>
        <fullName evidence="1">DNA-directed RNA polymerase subunit Rpo4</fullName>
        <ecNumber evidence="1">2.7.7.6</ecNumber>
    </recommendedName>
    <alternativeName>
        <fullName evidence="1">DNA-directed RNA polymerase subunit F</fullName>
    </alternativeName>
</protein>
<dbReference type="PANTHER" id="PTHR39646:SF1">
    <property type="entry name" value="DNA-DIRECTED RNA POLYMERASE SUBUNIT RPO4"/>
    <property type="match status" value="1"/>
</dbReference>
<keyword evidence="1" id="KW-0548">Nucleotidyltransferase</keyword>
<dbReference type="InterPro" id="IPR010997">
    <property type="entry name" value="HRDC-like_sf"/>
</dbReference>
<comment type="subcellular location">
    <subcellularLocation>
        <location evidence="1">Cytoplasm</location>
    </subcellularLocation>
</comment>
<keyword evidence="1" id="KW-0804">Transcription</keyword>
<dbReference type="GO" id="GO:0006352">
    <property type="term" value="P:DNA-templated transcription initiation"/>
    <property type="evidence" value="ECO:0007669"/>
    <property type="project" value="InterPro"/>
</dbReference>
<dbReference type="Gene3D" id="6.10.140.10">
    <property type="match status" value="1"/>
</dbReference>
<name>A0AAF0D0S8_ODILC</name>
<gene>
    <name evidence="1" type="primary">rpo4</name>
    <name evidence="1" type="synonym">rpoF</name>
    <name evidence="3" type="ORF">OdinLCB4_004005</name>
</gene>
<feature type="coiled-coil region" evidence="2">
    <location>
        <begin position="4"/>
        <end position="31"/>
    </location>
</feature>
<dbReference type="Gene3D" id="1.10.150.80">
    <property type="entry name" value="HRDC domain"/>
    <property type="match status" value="1"/>
</dbReference>
<dbReference type="GO" id="GO:0003899">
    <property type="term" value="F:DNA-directed RNA polymerase activity"/>
    <property type="evidence" value="ECO:0007669"/>
    <property type="project" value="UniProtKB-UniRule"/>
</dbReference>
<dbReference type="AlphaFoldDB" id="A0AAF0D0S8"/>